<reference evidence="1" key="1">
    <citation type="submission" date="2021-07" db="EMBL/GenBank/DDBJ databases">
        <authorList>
            <person name="Branca A.L. A."/>
        </authorList>
    </citation>
    <scope>NUCLEOTIDE SEQUENCE</scope>
</reference>
<dbReference type="EMBL" id="CAJVPA010000182">
    <property type="protein sequence ID" value="CAG8371543.1"/>
    <property type="molecule type" value="Genomic_DNA"/>
</dbReference>
<evidence type="ECO:0000313" key="2">
    <source>
        <dbReference type="Proteomes" id="UP001152646"/>
    </source>
</evidence>
<dbReference type="OrthoDB" id="4173921at2759"/>
<dbReference type="AlphaFoldDB" id="A0A9W4J525"/>
<gene>
    <name evidence="1" type="ORF">PSALAMII_LOCUS4977</name>
</gene>
<protein>
    <submittedName>
        <fullName evidence="1">Uncharacterized protein</fullName>
    </submittedName>
</protein>
<name>A0A9W4J525_9EURO</name>
<accession>A0A9W4J525</accession>
<sequence length="89" mass="10049">MFISKGFIKAWHIIPDKLDQEQLAHLFGDERLGTHNPRNGKTLMSSLNEPLTDSFFSLALCLHRKVESLRNRAHIAIVPVPGVMKTPTD</sequence>
<dbReference type="Proteomes" id="UP001152646">
    <property type="component" value="Unassembled WGS sequence"/>
</dbReference>
<proteinExistence type="predicted"/>
<organism evidence="1 2">
    <name type="scientific">Penicillium salamii</name>
    <dbReference type="NCBI Taxonomy" id="1612424"/>
    <lineage>
        <taxon>Eukaryota</taxon>
        <taxon>Fungi</taxon>
        <taxon>Dikarya</taxon>
        <taxon>Ascomycota</taxon>
        <taxon>Pezizomycotina</taxon>
        <taxon>Eurotiomycetes</taxon>
        <taxon>Eurotiomycetidae</taxon>
        <taxon>Eurotiales</taxon>
        <taxon>Aspergillaceae</taxon>
        <taxon>Penicillium</taxon>
    </lineage>
</organism>
<evidence type="ECO:0000313" key="1">
    <source>
        <dbReference type="EMBL" id="CAG8371543.1"/>
    </source>
</evidence>
<comment type="caution">
    <text evidence="1">The sequence shown here is derived from an EMBL/GenBank/DDBJ whole genome shotgun (WGS) entry which is preliminary data.</text>
</comment>